<comment type="caution">
    <text evidence="7">The sequence shown here is derived from an EMBL/GenBank/DDBJ whole genome shotgun (WGS) entry which is preliminary data.</text>
</comment>
<accession>A0A8S1MJZ1</accession>
<keyword evidence="8" id="KW-1185">Reference proteome</keyword>
<keyword evidence="3" id="KW-0175">Coiled coil</keyword>
<feature type="domain" description="Longin" evidence="5">
    <location>
        <begin position="7"/>
        <end position="112"/>
    </location>
</feature>
<dbReference type="Pfam" id="PF00957">
    <property type="entry name" value="Synaptobrevin"/>
    <property type="match status" value="1"/>
</dbReference>
<dbReference type="CDD" id="cd14824">
    <property type="entry name" value="Longin"/>
    <property type="match status" value="1"/>
</dbReference>
<sequence>MSLIYAVIVRGNNITLVDYESVTSNFPSLAKKLFDKLKKNTRQTCVYEQNYHFHYINEDDFTYLCLADALLSKATAFAFLEEIKELFCEKFSENIRRQAINYGMQNQFVEYLKAKMNYYNNDPENEKIVRLQKQLTDVANQMSLTLDQILDREDQIQILVHTTQTMTTFAGAMKTTATQVRKDQESRALRTKLFIAAVIVAMFLVIYLLY</sequence>
<dbReference type="OMA" id="NTRQTCV"/>
<evidence type="ECO:0000313" key="8">
    <source>
        <dbReference type="Proteomes" id="UP000688137"/>
    </source>
</evidence>
<evidence type="ECO:0000259" key="5">
    <source>
        <dbReference type="PROSITE" id="PS50859"/>
    </source>
</evidence>
<evidence type="ECO:0000256" key="4">
    <source>
        <dbReference type="SAM" id="Phobius"/>
    </source>
</evidence>
<evidence type="ECO:0000256" key="2">
    <source>
        <dbReference type="ARBA" id="ARBA00023136"/>
    </source>
</evidence>
<dbReference type="FunFam" id="3.30.450.50:FF:000015">
    <property type="entry name" value="Synaptobrevin 2 isoform 1"/>
    <property type="match status" value="1"/>
</dbReference>
<evidence type="ECO:0000256" key="1">
    <source>
        <dbReference type="ARBA" id="ARBA00004308"/>
    </source>
</evidence>
<organism evidence="7 8">
    <name type="scientific">Paramecium primaurelia</name>
    <dbReference type="NCBI Taxonomy" id="5886"/>
    <lineage>
        <taxon>Eukaryota</taxon>
        <taxon>Sar</taxon>
        <taxon>Alveolata</taxon>
        <taxon>Ciliophora</taxon>
        <taxon>Intramacronucleata</taxon>
        <taxon>Oligohymenophorea</taxon>
        <taxon>Peniculida</taxon>
        <taxon>Parameciidae</taxon>
        <taxon>Paramecium</taxon>
    </lineage>
</organism>
<evidence type="ECO:0000256" key="3">
    <source>
        <dbReference type="PROSITE-ProRule" id="PRU00290"/>
    </source>
</evidence>
<dbReference type="SMART" id="SM01270">
    <property type="entry name" value="Longin"/>
    <property type="match status" value="1"/>
</dbReference>
<name>A0A8S1MJZ1_PARPR</name>
<dbReference type="PROSITE" id="PS50892">
    <property type="entry name" value="V_SNARE"/>
    <property type="match status" value="1"/>
</dbReference>
<dbReference type="CDD" id="cd15843">
    <property type="entry name" value="R-SNARE"/>
    <property type="match status" value="1"/>
</dbReference>
<dbReference type="AlphaFoldDB" id="A0A8S1MJZ1"/>
<dbReference type="InterPro" id="IPR051097">
    <property type="entry name" value="Synaptobrevin-like_transport"/>
</dbReference>
<evidence type="ECO:0000259" key="6">
    <source>
        <dbReference type="PROSITE" id="PS50892"/>
    </source>
</evidence>
<dbReference type="GO" id="GO:0012505">
    <property type="term" value="C:endomembrane system"/>
    <property type="evidence" value="ECO:0007669"/>
    <property type="project" value="UniProtKB-SubCell"/>
</dbReference>
<reference evidence="7" key="1">
    <citation type="submission" date="2021-01" db="EMBL/GenBank/DDBJ databases">
        <authorList>
            <consortium name="Genoscope - CEA"/>
            <person name="William W."/>
        </authorList>
    </citation>
    <scope>NUCLEOTIDE SEQUENCE</scope>
</reference>
<dbReference type="EMBL" id="CAJJDM010000066">
    <property type="protein sequence ID" value="CAD8080660.1"/>
    <property type="molecule type" value="Genomic_DNA"/>
</dbReference>
<dbReference type="PANTHER" id="PTHR21136">
    <property type="entry name" value="SNARE PROTEINS"/>
    <property type="match status" value="1"/>
</dbReference>
<dbReference type="Pfam" id="PF13774">
    <property type="entry name" value="Longin"/>
    <property type="match status" value="1"/>
</dbReference>
<feature type="transmembrane region" description="Helical" evidence="4">
    <location>
        <begin position="191"/>
        <end position="209"/>
    </location>
</feature>
<feature type="domain" description="V-SNARE coiled-coil homology" evidence="6">
    <location>
        <begin position="127"/>
        <end position="187"/>
    </location>
</feature>
<proteinExistence type="predicted"/>
<keyword evidence="2 4" id="KW-0472">Membrane</keyword>
<dbReference type="PROSITE" id="PS50859">
    <property type="entry name" value="LONGIN"/>
    <property type="match status" value="1"/>
</dbReference>
<dbReference type="InterPro" id="IPR042855">
    <property type="entry name" value="V_SNARE_CC"/>
</dbReference>
<dbReference type="InterPro" id="IPR010908">
    <property type="entry name" value="Longin_dom"/>
</dbReference>
<gene>
    <name evidence="7" type="ORF">PPRIM_AZ9-3.1.T0640087</name>
</gene>
<protein>
    <submittedName>
        <fullName evidence="7">Uncharacterized protein</fullName>
    </submittedName>
</protein>
<keyword evidence="4" id="KW-0812">Transmembrane</keyword>
<evidence type="ECO:0000313" key="7">
    <source>
        <dbReference type="EMBL" id="CAD8080660.1"/>
    </source>
</evidence>
<keyword evidence="4" id="KW-1133">Transmembrane helix</keyword>
<dbReference type="PANTHER" id="PTHR21136:SF168">
    <property type="entry name" value="VESICLE-ASSOCIATED MEMBRANE PROTEIN 9"/>
    <property type="match status" value="1"/>
</dbReference>
<comment type="subcellular location">
    <subcellularLocation>
        <location evidence="1">Endomembrane system</location>
    </subcellularLocation>
</comment>
<dbReference type="Proteomes" id="UP000688137">
    <property type="component" value="Unassembled WGS sequence"/>
</dbReference>